<dbReference type="RefSeq" id="WP_379995981.1">
    <property type="nucleotide sequence ID" value="NZ_JBHSGN010000067.1"/>
</dbReference>
<protein>
    <submittedName>
        <fullName evidence="1">Uncharacterized protein</fullName>
    </submittedName>
</protein>
<evidence type="ECO:0000313" key="1">
    <source>
        <dbReference type="EMBL" id="MFC4674066.1"/>
    </source>
</evidence>
<sequence>MAKKETVKLTPEGLQLTTVLHYSSIAEMNGFYGKEVFFTTGFKGDKSYLYQALGNFGAFARDYDYDKDISLVIISNAIIDSYRNEIVHPFISDLEEKLNLNSSPYRRMKFISEDQLIWYIENRISLTKDKLTDSLIRKYKESKKEIRMDSLF</sequence>
<dbReference type="Proteomes" id="UP001596023">
    <property type="component" value="Unassembled WGS sequence"/>
</dbReference>
<organism evidence="1 2">
    <name type="scientific">Dysgonomonas termitidis</name>
    <dbReference type="NCBI Taxonomy" id="1516126"/>
    <lineage>
        <taxon>Bacteria</taxon>
        <taxon>Pseudomonadati</taxon>
        <taxon>Bacteroidota</taxon>
        <taxon>Bacteroidia</taxon>
        <taxon>Bacteroidales</taxon>
        <taxon>Dysgonomonadaceae</taxon>
        <taxon>Dysgonomonas</taxon>
    </lineage>
</organism>
<keyword evidence="2" id="KW-1185">Reference proteome</keyword>
<reference evidence="2" key="1">
    <citation type="journal article" date="2019" name="Int. J. Syst. Evol. Microbiol.">
        <title>The Global Catalogue of Microorganisms (GCM) 10K type strain sequencing project: providing services to taxonomists for standard genome sequencing and annotation.</title>
        <authorList>
            <consortium name="The Broad Institute Genomics Platform"/>
            <consortium name="The Broad Institute Genome Sequencing Center for Infectious Disease"/>
            <person name="Wu L."/>
            <person name="Ma J."/>
        </authorList>
    </citation>
    <scope>NUCLEOTIDE SEQUENCE [LARGE SCALE GENOMIC DNA]</scope>
    <source>
        <strain evidence="2">CCUG 66188</strain>
    </source>
</reference>
<dbReference type="EMBL" id="JBHSGN010000067">
    <property type="protein sequence ID" value="MFC4674066.1"/>
    <property type="molecule type" value="Genomic_DNA"/>
</dbReference>
<evidence type="ECO:0000313" key="2">
    <source>
        <dbReference type="Proteomes" id="UP001596023"/>
    </source>
</evidence>
<proteinExistence type="predicted"/>
<comment type="caution">
    <text evidence="1">The sequence shown here is derived from an EMBL/GenBank/DDBJ whole genome shotgun (WGS) entry which is preliminary data.</text>
</comment>
<name>A0ABV9KVQ6_9BACT</name>
<accession>A0ABV9KVQ6</accession>
<gene>
    <name evidence="1" type="ORF">ACFO6W_10195</name>
</gene>